<feature type="compositionally biased region" description="Polar residues" evidence="1">
    <location>
        <begin position="161"/>
        <end position="172"/>
    </location>
</feature>
<feature type="region of interest" description="Disordered" evidence="1">
    <location>
        <begin position="177"/>
        <end position="253"/>
    </location>
</feature>
<feature type="compositionally biased region" description="Low complexity" evidence="1">
    <location>
        <begin position="407"/>
        <end position="423"/>
    </location>
</feature>
<feature type="compositionally biased region" description="Polar residues" evidence="1">
    <location>
        <begin position="581"/>
        <end position="592"/>
    </location>
</feature>
<protein>
    <submittedName>
        <fullName evidence="3 7">Expressed conserved protein</fullName>
    </submittedName>
</protein>
<gene>
    <name evidence="4 7" type="ORF">EGR_01671</name>
    <name evidence="3" type="ORF">EgrG_000865700</name>
</gene>
<organism evidence="4 5">
    <name type="scientific">Echinococcus granulosus</name>
    <name type="common">Hydatid tapeworm</name>
    <dbReference type="NCBI Taxonomy" id="6210"/>
    <lineage>
        <taxon>Eukaryota</taxon>
        <taxon>Metazoa</taxon>
        <taxon>Spiralia</taxon>
        <taxon>Lophotrochozoa</taxon>
        <taxon>Platyhelminthes</taxon>
        <taxon>Cestoda</taxon>
        <taxon>Eucestoda</taxon>
        <taxon>Cyclophyllidea</taxon>
        <taxon>Taeniidae</taxon>
        <taxon>Echinococcus</taxon>
        <taxon>Echinococcus granulosus group</taxon>
    </lineage>
</organism>
<evidence type="ECO:0000313" key="6">
    <source>
        <dbReference type="Proteomes" id="UP000492820"/>
    </source>
</evidence>
<dbReference type="KEGG" id="egl:EGR_01671"/>
<dbReference type="OMA" id="KCRSECK"/>
<reference evidence="3 6" key="2">
    <citation type="journal article" date="2013" name="Nature">
        <title>The genomes of four tapeworm species reveal adaptations to parasitism.</title>
        <authorList>
            <person name="Tsai I.J."/>
            <person name="Zarowiecki M."/>
            <person name="Holroyd N."/>
            <person name="Garciarrubio A."/>
            <person name="Sanchez-Flores A."/>
            <person name="Brooks K.L."/>
            <person name="Tracey A."/>
            <person name="Bobes R.J."/>
            <person name="Fragoso G."/>
            <person name="Sciutto E."/>
            <person name="Aslett M."/>
            <person name="Beasley H."/>
            <person name="Bennett H.M."/>
            <person name="Cai J."/>
            <person name="Camicia F."/>
            <person name="Clark R."/>
            <person name="Cucher M."/>
            <person name="De Silva N."/>
            <person name="Day T.A."/>
            <person name="Deplazes P."/>
            <person name="Estrada K."/>
            <person name="Fernandez C."/>
            <person name="Holland P.W."/>
            <person name="Hou J."/>
            <person name="Hu S."/>
            <person name="Huckvale T."/>
            <person name="Hung S.S."/>
            <person name="Kamenetzky L."/>
            <person name="Keane J.A."/>
            <person name="Kiss F."/>
            <person name="Koziol U."/>
            <person name="Lambert O."/>
            <person name="Liu K."/>
            <person name="Luo X."/>
            <person name="Luo Y."/>
            <person name="Macchiaroli N."/>
            <person name="Nichol S."/>
            <person name="Paps J."/>
            <person name="Parkinson J."/>
            <person name="Pouchkina-Stantcheva N."/>
            <person name="Riddiford N."/>
            <person name="Rosenzvit M."/>
            <person name="Salinas G."/>
            <person name="Wasmuth J.D."/>
            <person name="Zamanian M."/>
            <person name="Zheng Y."/>
            <person name="Cai X."/>
            <person name="Soberon X."/>
            <person name="Olson P.D."/>
            <person name="Laclette J.P."/>
            <person name="Brehm K."/>
            <person name="Berriman M."/>
            <person name="Garciarrubio A."/>
            <person name="Bobes R.J."/>
            <person name="Fragoso G."/>
            <person name="Sanchez-Flores A."/>
            <person name="Estrada K."/>
            <person name="Cevallos M.A."/>
            <person name="Morett E."/>
            <person name="Gonzalez V."/>
            <person name="Portillo T."/>
            <person name="Ochoa-Leyva A."/>
            <person name="Jose M.V."/>
            <person name="Sciutto E."/>
            <person name="Landa A."/>
            <person name="Jimenez L."/>
            <person name="Valdes V."/>
            <person name="Carrero J.C."/>
            <person name="Larralde C."/>
            <person name="Morales-Montor J."/>
            <person name="Limon-Lason J."/>
            <person name="Soberon X."/>
            <person name="Laclette J.P."/>
        </authorList>
    </citation>
    <scope>NUCLEOTIDE SEQUENCE [LARGE SCALE GENOMIC DNA]</scope>
</reference>
<dbReference type="OrthoDB" id="6259396at2759"/>
<feature type="compositionally biased region" description="Low complexity" evidence="1">
    <location>
        <begin position="338"/>
        <end position="355"/>
    </location>
</feature>
<dbReference type="EMBL" id="APAU02000006">
    <property type="protein sequence ID" value="EUB63589.1"/>
    <property type="molecule type" value="Genomic_DNA"/>
</dbReference>
<dbReference type="GeneID" id="36337386"/>
<feature type="compositionally biased region" description="Basic residues" evidence="1">
    <location>
        <begin position="424"/>
        <end position="435"/>
    </location>
</feature>
<feature type="region of interest" description="Disordered" evidence="1">
    <location>
        <begin position="290"/>
        <end position="322"/>
    </location>
</feature>
<feature type="compositionally biased region" description="Low complexity" evidence="1">
    <location>
        <begin position="308"/>
        <end position="322"/>
    </location>
</feature>
<feature type="region of interest" description="Disordered" evidence="1">
    <location>
        <begin position="508"/>
        <end position="647"/>
    </location>
</feature>
<dbReference type="RefSeq" id="XP_024354785.1">
    <property type="nucleotide sequence ID" value="XM_024490920.1"/>
</dbReference>
<sequence>MAAREPFKPISIDKRLGEVYFHEKCYLTGFGSAPKTDPFSIVQAEAMVKKDGNNKKPIKIKVTALADSLKLAKASHIGKKPPHSKIKYSEVKLHKIFPHSKKVLVLGIQVSGSPQQYLVLTFEQPLKATRLDDELTYADDAPRHNLKNQIPVFEPPEVNEPSPTYNITNSPAFVNATGSVSERTSGSRETTPIHENEVPQARLNPPAEVSGDLSTSGVVGLPRQPAHSPSLSPSPPASPTATQSDAHTPQSIPYDHSQIETLNEPANPKEVNAPVCVKCRSECKNLVSTATSPVKMPTNKSRSRSSSRSHSYTYSDSSSQFRSPICSCDQYPHNGLLDSRTSTASRRTMTTDASSHYVVYEERPLYEHQIRSQQQQKPKSSPVSQSTFCVRDKGSTRKTKPRPRTVSTSSSISSASSFSSSSRRQSKSKREHRPKPLVSSSRVNHHQLNDDSKAAPGSSKSLFILATGKFKPFSELSHEHNGKTQGICSICGEVGVGDPRQVEIIRTDSSGGPVISDDGTVYMYSTTRPAEYTNDDELRRKNKSHHSDPRHRSLGKSRSSSSSSSSKNGIERPVVTPVSVKRQSTPTSTSLTEVYVPNESKQRSHHESPKKKRIYRLDSSDSDSSSSSSDENKMSQLGSIKVVPLRY</sequence>
<feature type="compositionally biased region" description="Low complexity" evidence="1">
    <location>
        <begin position="372"/>
        <end position="386"/>
    </location>
</feature>
<accession>U6IYX9</accession>
<proteinExistence type="predicted"/>
<dbReference type="Proteomes" id="UP000019149">
    <property type="component" value="Unassembled WGS sequence"/>
</dbReference>
<dbReference type="Pfam" id="PF25356">
    <property type="entry name" value="PH_trem"/>
    <property type="match status" value="1"/>
</dbReference>
<dbReference type="InterPro" id="IPR057376">
    <property type="entry name" value="PH_trem"/>
</dbReference>
<reference evidence="3" key="3">
    <citation type="submission" date="2014-06" db="EMBL/GenBank/DDBJ databases">
        <authorList>
            <person name="Aslett M."/>
        </authorList>
    </citation>
    <scope>NUCLEOTIDE SEQUENCE</scope>
</reference>
<evidence type="ECO:0000313" key="5">
    <source>
        <dbReference type="Proteomes" id="UP000019149"/>
    </source>
</evidence>
<evidence type="ECO:0000313" key="4">
    <source>
        <dbReference type="EMBL" id="EUB63589.1"/>
    </source>
</evidence>
<dbReference type="EMBL" id="LK028576">
    <property type="protein sequence ID" value="CDS16238.1"/>
    <property type="molecule type" value="Genomic_DNA"/>
</dbReference>
<evidence type="ECO:0000313" key="7">
    <source>
        <dbReference type="WBParaSite" id="EgrG_000865700"/>
    </source>
</evidence>
<name>U6IYX9_ECHGR</name>
<feature type="region of interest" description="Disordered" evidence="1">
    <location>
        <begin position="369"/>
        <end position="458"/>
    </location>
</feature>
<keyword evidence="5" id="KW-1185">Reference proteome</keyword>
<reference evidence="4 5" key="1">
    <citation type="journal article" date="2013" name="Nat. Genet.">
        <title>The genome of the hydatid tapeworm Echinococcus granulosus.</title>
        <authorList>
            <person name="Zheng H."/>
            <person name="Zhang W."/>
            <person name="Zhang L."/>
            <person name="Zhang Z."/>
            <person name="Li J."/>
            <person name="Lu G."/>
            <person name="Zhu Y."/>
            <person name="Wang Y."/>
            <person name="Huang Y."/>
            <person name="Liu J."/>
            <person name="Kang H."/>
            <person name="Chen J."/>
            <person name="Wang L."/>
            <person name="Chen A."/>
            <person name="Yu S."/>
            <person name="Gao Z."/>
            <person name="Jin L."/>
            <person name="Gu W."/>
            <person name="Wang Z."/>
            <person name="Zhao L."/>
            <person name="Shi B."/>
            <person name="Wen H."/>
            <person name="Lin R."/>
            <person name="Jones M.K."/>
            <person name="Brejova B."/>
            <person name="Vinar T."/>
            <person name="Zhao G."/>
            <person name="McManus D.P."/>
            <person name="Chen Z."/>
            <person name="Zhou Y."/>
            <person name="Wang S."/>
        </authorList>
    </citation>
    <scope>NUCLEOTIDE SEQUENCE [LARGE SCALE GENOMIC DNA]</scope>
</reference>
<evidence type="ECO:0000313" key="3">
    <source>
        <dbReference type="EMBL" id="CDS16238.1"/>
    </source>
</evidence>
<dbReference type="AlphaFoldDB" id="U6IYX9"/>
<feature type="region of interest" description="Disordered" evidence="1">
    <location>
        <begin position="337"/>
        <end position="356"/>
    </location>
</feature>
<dbReference type="Proteomes" id="UP000492820">
    <property type="component" value="Unassembled WGS sequence"/>
</dbReference>
<reference evidence="7" key="4">
    <citation type="submission" date="2020-10" db="UniProtKB">
        <authorList>
            <consortium name="WormBaseParasite"/>
        </authorList>
    </citation>
    <scope>IDENTIFICATION</scope>
</reference>
<dbReference type="WBParaSite" id="EgrG_000865700">
    <property type="protein sequence ID" value="EgrG_000865700"/>
    <property type="gene ID" value="EgrG_000865700"/>
</dbReference>
<feature type="region of interest" description="Disordered" evidence="1">
    <location>
        <begin position="153"/>
        <end position="172"/>
    </location>
</feature>
<feature type="domain" description="Trematode PH-like" evidence="2">
    <location>
        <begin position="19"/>
        <end position="138"/>
    </location>
</feature>
<evidence type="ECO:0000259" key="2">
    <source>
        <dbReference type="Pfam" id="PF25356"/>
    </source>
</evidence>
<evidence type="ECO:0000256" key="1">
    <source>
        <dbReference type="SAM" id="MobiDB-lite"/>
    </source>
</evidence>
<feature type="compositionally biased region" description="Low complexity" evidence="1">
    <location>
        <begin position="557"/>
        <end position="566"/>
    </location>
</feature>
<dbReference type="CTD" id="36337386"/>
<feature type="compositionally biased region" description="Polar residues" evidence="1">
    <location>
        <begin position="177"/>
        <end position="190"/>
    </location>
</feature>